<keyword evidence="2" id="KW-0732">Signal</keyword>
<evidence type="ECO:0000313" key="3">
    <source>
        <dbReference type="EMBL" id="MEK8028381.1"/>
    </source>
</evidence>
<organism evidence="3 4">
    <name type="scientific">Pseudaquabacterium rugosum</name>
    <dbReference type="NCBI Taxonomy" id="2984194"/>
    <lineage>
        <taxon>Bacteria</taxon>
        <taxon>Pseudomonadati</taxon>
        <taxon>Pseudomonadota</taxon>
        <taxon>Betaproteobacteria</taxon>
        <taxon>Burkholderiales</taxon>
        <taxon>Sphaerotilaceae</taxon>
        <taxon>Pseudaquabacterium</taxon>
    </lineage>
</organism>
<dbReference type="PROSITE" id="PS51318">
    <property type="entry name" value="TAT"/>
    <property type="match status" value="1"/>
</dbReference>
<dbReference type="Pfam" id="PF03401">
    <property type="entry name" value="TctC"/>
    <property type="match status" value="1"/>
</dbReference>
<dbReference type="SUPFAM" id="SSF53850">
    <property type="entry name" value="Periplasmic binding protein-like II"/>
    <property type="match status" value="1"/>
</dbReference>
<dbReference type="Proteomes" id="UP001368500">
    <property type="component" value="Unassembled WGS sequence"/>
</dbReference>
<sequence>MSILTRRQLLAGAGALAATGLCAPATAQTARPGTLRLLVGFPPGGTADVLARALQPALQTRRGEPVIVENKPGAGGRLGVVELKNAAADGHTVMVSADPILTIYPHVFPRLAYDTAADILPLVPLASEPVGLCVGPMVPAGVRTLADFLAWCKANPKQAAYTTAAAGTTMHFVGAQLAHASGTDLLHVPHRGGAAAVQDVVGGQIASTMTSMSLALPHLASGRLRCLGVSTPGRYARLPDVPSFAEAGHKDVVAQVYYATWLKAGTPPATVAALAEQVQAVAAMPDVAALLDKLGLDRMSQPQPAFAQRVSADLKRWGPIVKATGYSADD</sequence>
<evidence type="ECO:0000256" key="2">
    <source>
        <dbReference type="SAM" id="SignalP"/>
    </source>
</evidence>
<dbReference type="PANTHER" id="PTHR42928">
    <property type="entry name" value="TRICARBOXYLATE-BINDING PROTEIN"/>
    <property type="match status" value="1"/>
</dbReference>
<feature type="chain" id="PRO_5046827771" evidence="2">
    <location>
        <begin position="28"/>
        <end position="330"/>
    </location>
</feature>
<feature type="signal peptide" evidence="2">
    <location>
        <begin position="1"/>
        <end position="27"/>
    </location>
</feature>
<evidence type="ECO:0000313" key="4">
    <source>
        <dbReference type="Proteomes" id="UP001368500"/>
    </source>
</evidence>
<reference evidence="3 4" key="1">
    <citation type="submission" date="2024-04" db="EMBL/GenBank/DDBJ databases">
        <title>Novel species of the genus Ideonella isolated from streams.</title>
        <authorList>
            <person name="Lu H."/>
        </authorList>
    </citation>
    <scope>NUCLEOTIDE SEQUENCE [LARGE SCALE GENOMIC DNA]</scope>
    <source>
        <strain evidence="3 4">BYS139W</strain>
    </source>
</reference>
<dbReference type="PANTHER" id="PTHR42928:SF5">
    <property type="entry name" value="BLR1237 PROTEIN"/>
    <property type="match status" value="1"/>
</dbReference>
<accession>A0ABU9BFC1</accession>
<gene>
    <name evidence="3" type="ORF">AACH11_20675</name>
</gene>
<comment type="similarity">
    <text evidence="1">Belongs to the UPF0065 (bug) family.</text>
</comment>
<dbReference type="InterPro" id="IPR005064">
    <property type="entry name" value="BUG"/>
</dbReference>
<proteinExistence type="inferred from homology"/>
<protein>
    <submittedName>
        <fullName evidence="3">Tripartite tricarboxylate transporter substrate-binding protein</fullName>
    </submittedName>
</protein>
<comment type="caution">
    <text evidence="3">The sequence shown here is derived from an EMBL/GenBank/DDBJ whole genome shotgun (WGS) entry which is preliminary data.</text>
</comment>
<dbReference type="InterPro" id="IPR006311">
    <property type="entry name" value="TAT_signal"/>
</dbReference>
<keyword evidence="4" id="KW-1185">Reference proteome</keyword>
<dbReference type="EMBL" id="JBBUTF010000023">
    <property type="protein sequence ID" value="MEK8028381.1"/>
    <property type="molecule type" value="Genomic_DNA"/>
</dbReference>
<dbReference type="RefSeq" id="WP_341376165.1">
    <property type="nucleotide sequence ID" value="NZ_JBBUTF010000023.1"/>
</dbReference>
<dbReference type="Gene3D" id="3.40.190.150">
    <property type="entry name" value="Bordetella uptake gene, domain 1"/>
    <property type="match status" value="1"/>
</dbReference>
<name>A0ABU9BFC1_9BURK</name>
<dbReference type="PIRSF" id="PIRSF017082">
    <property type="entry name" value="YflP"/>
    <property type="match status" value="1"/>
</dbReference>
<dbReference type="Gene3D" id="3.40.190.10">
    <property type="entry name" value="Periplasmic binding protein-like II"/>
    <property type="match status" value="1"/>
</dbReference>
<dbReference type="InterPro" id="IPR042100">
    <property type="entry name" value="Bug_dom1"/>
</dbReference>
<evidence type="ECO:0000256" key="1">
    <source>
        <dbReference type="ARBA" id="ARBA00006987"/>
    </source>
</evidence>